<evidence type="ECO:0000259" key="3">
    <source>
        <dbReference type="Pfam" id="PF14603"/>
    </source>
</evidence>
<feature type="domain" description="Helically-extended SH3" evidence="3">
    <location>
        <begin position="439"/>
        <end position="496"/>
    </location>
</feature>
<dbReference type="GO" id="GO:0005886">
    <property type="term" value="C:plasma membrane"/>
    <property type="evidence" value="ECO:0007669"/>
    <property type="project" value="InterPro"/>
</dbReference>
<gene>
    <name evidence="4" type="primary">PRAM1</name>
</gene>
<evidence type="ECO:0000256" key="1">
    <source>
        <dbReference type="ARBA" id="ARBA00022553"/>
    </source>
</evidence>
<feature type="region of interest" description="Disordered" evidence="2">
    <location>
        <begin position="1"/>
        <end position="65"/>
    </location>
</feature>
<feature type="region of interest" description="Disordered" evidence="2">
    <location>
        <begin position="640"/>
        <end position="662"/>
    </location>
</feature>
<dbReference type="GO" id="GO:0050852">
    <property type="term" value="P:T cell receptor signaling pathway"/>
    <property type="evidence" value="ECO:0007669"/>
    <property type="project" value="TreeGrafter"/>
</dbReference>
<dbReference type="AlphaFoldDB" id="A0A8C2T3D0"/>
<dbReference type="GO" id="GO:0007229">
    <property type="term" value="P:integrin-mediated signaling pathway"/>
    <property type="evidence" value="ECO:0007669"/>
    <property type="project" value="InterPro"/>
</dbReference>
<dbReference type="Ensembl" id="ENSCJPT00005010358.1">
    <property type="protein sequence ID" value="ENSCJPP00005006585.1"/>
    <property type="gene ID" value="ENSCJPG00005006148.1"/>
</dbReference>
<feature type="compositionally biased region" description="Basic and acidic residues" evidence="2">
    <location>
        <begin position="1"/>
        <end position="21"/>
    </location>
</feature>
<protein>
    <submittedName>
        <fullName evidence="4">PML-RARA regulated adaptor molecule 1</fullName>
    </submittedName>
</protein>
<keyword evidence="5" id="KW-1185">Reference proteome</keyword>
<name>A0A8C2T3D0_COTJA</name>
<evidence type="ECO:0000313" key="4">
    <source>
        <dbReference type="Ensembl" id="ENSCJPP00005006585.1"/>
    </source>
</evidence>
<reference evidence="4" key="3">
    <citation type="submission" date="2025-09" db="UniProtKB">
        <authorList>
            <consortium name="Ensembl"/>
        </authorList>
    </citation>
    <scope>IDENTIFICATION</scope>
</reference>
<evidence type="ECO:0000256" key="2">
    <source>
        <dbReference type="SAM" id="MobiDB-lite"/>
    </source>
</evidence>
<feature type="region of interest" description="Disordered" evidence="2">
    <location>
        <begin position="377"/>
        <end position="400"/>
    </location>
</feature>
<dbReference type="Gene3D" id="2.30.30.40">
    <property type="entry name" value="SH3 Domains"/>
    <property type="match status" value="1"/>
</dbReference>
<dbReference type="InterPro" id="IPR036028">
    <property type="entry name" value="SH3-like_dom_sf"/>
</dbReference>
<feature type="compositionally biased region" description="Low complexity" evidence="2">
    <location>
        <begin position="224"/>
        <end position="236"/>
    </location>
</feature>
<keyword evidence="1" id="KW-0597">Phosphoprotein</keyword>
<evidence type="ECO:0000313" key="5">
    <source>
        <dbReference type="Proteomes" id="UP000694412"/>
    </source>
</evidence>
<reference evidence="4" key="2">
    <citation type="submission" date="2025-08" db="UniProtKB">
        <authorList>
            <consortium name="Ensembl"/>
        </authorList>
    </citation>
    <scope>IDENTIFICATION</scope>
</reference>
<feature type="compositionally biased region" description="Pro residues" evidence="2">
    <location>
        <begin position="251"/>
        <end position="262"/>
    </location>
</feature>
<feature type="compositionally biased region" description="Low complexity" evidence="2">
    <location>
        <begin position="650"/>
        <end position="662"/>
    </location>
</feature>
<dbReference type="PANTHER" id="PTHR16830">
    <property type="entry name" value="SH2 CONTAINING ADAPTOR PRAM-1 RELATED"/>
    <property type="match status" value="1"/>
</dbReference>
<feature type="compositionally biased region" description="Low complexity" evidence="2">
    <location>
        <begin position="144"/>
        <end position="156"/>
    </location>
</feature>
<sequence length="662" mass="68870">MGGGGKGERERLGGERSRRGEAQLALRGSEPGSWHSPALRPRAPVPCPHRGVSGRKRSGHRIGADPPPLGLFSSVVGLGFFLPSAQRVPAAPSGLSGRVPRGARAQFSSVTAEPELPSVPQEHPDGKEAAGRHLRAKLKDGVKPPAATGRARGPPAVFLATVTGRAPASGSKGEPPPSSPLAGTMGLSRTAAPRGKAHIEGPGSRPTPAPQSPEWMERLKKGIAPSAASHPPAAKPGGRDADNKGLGAASRPPPRNQPPHKWPPLNDAAAPSLPAAGAAAAGGIRGSGHPPRRKPLPHAALLGARPAKPRRPPGVDLKKFHRAAPHGEPGRAAAGPRSAVLGHTTQLPPRDAQSAAGGGEEIYDDVESVELLGRDRSFPPPPTFRPPTHLQPRGGGGAAQAPSTVALLVAAQRGAQSSWKAKPMTLKECKKEEKADREFQKKFKFEGNITVLTRMMVDPATTEKRGGGKNLPLRRGEILDVIQFTNKEQILCRNSQRRCKSAAAPHKASLLRDPSSIPGAALLPPSLPPPQCFSPLYCRRLRAPRCDAASVSISFPSPSSRHQQRPQGDVAPSEDNLVSQLCGGAARGGTRGRDGAEMGQGCPVAVGAAGSWSTHSFSPTGTRTSTMMLICAVGVSKALPVPRAPSRAAEPPTSLESPTEPR</sequence>
<accession>A0A8C2T3D0</accession>
<feature type="region of interest" description="Disordered" evidence="2">
    <location>
        <begin position="107"/>
        <end position="358"/>
    </location>
</feature>
<dbReference type="InterPro" id="IPR029294">
    <property type="entry name" value="hSH3"/>
</dbReference>
<dbReference type="GeneTree" id="ENSGT00530000063460"/>
<organism evidence="4 5">
    <name type="scientific">Coturnix japonica</name>
    <name type="common">Japanese quail</name>
    <name type="synonym">Coturnix coturnix japonica</name>
    <dbReference type="NCBI Taxonomy" id="93934"/>
    <lineage>
        <taxon>Eukaryota</taxon>
        <taxon>Metazoa</taxon>
        <taxon>Chordata</taxon>
        <taxon>Craniata</taxon>
        <taxon>Vertebrata</taxon>
        <taxon>Euteleostomi</taxon>
        <taxon>Archelosauria</taxon>
        <taxon>Archosauria</taxon>
        <taxon>Dinosauria</taxon>
        <taxon>Saurischia</taxon>
        <taxon>Theropoda</taxon>
        <taxon>Coelurosauria</taxon>
        <taxon>Aves</taxon>
        <taxon>Neognathae</taxon>
        <taxon>Galloanserae</taxon>
        <taxon>Galliformes</taxon>
        <taxon>Phasianidae</taxon>
        <taxon>Perdicinae</taxon>
        <taxon>Coturnix</taxon>
    </lineage>
</organism>
<feature type="region of interest" description="Disordered" evidence="2">
    <location>
        <begin position="552"/>
        <end position="575"/>
    </location>
</feature>
<dbReference type="SUPFAM" id="SSF50044">
    <property type="entry name" value="SH3-domain"/>
    <property type="match status" value="1"/>
</dbReference>
<feature type="compositionally biased region" description="Low complexity" evidence="2">
    <location>
        <begin position="268"/>
        <end position="282"/>
    </location>
</feature>
<dbReference type="PANTHER" id="PTHR16830:SF11">
    <property type="entry name" value="PML-RARA-REGULATED ADAPTER MOLECULE 1"/>
    <property type="match status" value="1"/>
</dbReference>
<dbReference type="Pfam" id="PF14603">
    <property type="entry name" value="hSH3"/>
    <property type="match status" value="1"/>
</dbReference>
<proteinExistence type="predicted"/>
<feature type="compositionally biased region" description="Basic and acidic residues" evidence="2">
    <location>
        <begin position="122"/>
        <end position="142"/>
    </location>
</feature>
<dbReference type="Proteomes" id="UP000694412">
    <property type="component" value="Chromosome 28"/>
</dbReference>
<reference evidence="4" key="1">
    <citation type="submission" date="2015-11" db="EMBL/GenBank/DDBJ databases">
        <authorList>
            <consortium name="International Coturnix japonica Genome Analysis Consortium"/>
            <person name="Warren W."/>
            <person name="Burt D.W."/>
            <person name="Antin P.B."/>
            <person name="Lanford R."/>
            <person name="Gros J."/>
            <person name="Wilson R.K."/>
        </authorList>
    </citation>
    <scope>NUCLEOTIDE SEQUENCE [LARGE SCALE GENOMIC DNA]</scope>
</reference>
<dbReference type="InterPro" id="IPR043443">
    <property type="entry name" value="FYB1/2-like"/>
</dbReference>
<dbReference type="GO" id="GO:0072659">
    <property type="term" value="P:protein localization to plasma membrane"/>
    <property type="evidence" value="ECO:0007669"/>
    <property type="project" value="TreeGrafter"/>
</dbReference>